<organism evidence="6 7">
    <name type="scientific">Thermalbibacter longus</name>
    <dbReference type="NCBI Taxonomy" id="2951981"/>
    <lineage>
        <taxon>Bacteria</taxon>
        <taxon>Pseudomonadati</taxon>
        <taxon>Thermomicrobiota</taxon>
        <taxon>Thermomicrobia</taxon>
        <taxon>Thermomicrobiales</taxon>
        <taxon>Thermomicrobiaceae</taxon>
        <taxon>Thermalbibacter</taxon>
    </lineage>
</organism>
<protein>
    <submittedName>
        <fullName evidence="6">Uncharacterized protein</fullName>
    </submittedName>
</protein>
<reference evidence="6" key="1">
    <citation type="submission" date="2022-06" db="EMBL/GenBank/DDBJ databases">
        <title>CFH 74404 Thermomicrobiaceae sp.</title>
        <authorList>
            <person name="Ming H."/>
            <person name="Li W.-J."/>
            <person name="Zhao Z."/>
        </authorList>
    </citation>
    <scope>NUCLEOTIDE SEQUENCE</scope>
    <source>
        <strain evidence="6">CFH 74404</strain>
    </source>
</reference>
<dbReference type="PANTHER" id="PTHR42770">
    <property type="entry name" value="AMINO ACID TRANSPORTER-RELATED"/>
    <property type="match status" value="1"/>
</dbReference>
<dbReference type="InterPro" id="IPR050367">
    <property type="entry name" value="APC_superfamily"/>
</dbReference>
<dbReference type="PANTHER" id="PTHR42770:SF7">
    <property type="entry name" value="MEMBRANE PROTEIN"/>
    <property type="match status" value="1"/>
</dbReference>
<accession>A0AA42BA71</accession>
<dbReference type="GO" id="GO:0016020">
    <property type="term" value="C:membrane"/>
    <property type="evidence" value="ECO:0007669"/>
    <property type="project" value="UniProtKB-SubCell"/>
</dbReference>
<keyword evidence="2 5" id="KW-0812">Transmembrane</keyword>
<dbReference type="Proteomes" id="UP001165306">
    <property type="component" value="Unassembled WGS sequence"/>
</dbReference>
<sequence>MPRFHELVAIGSGNLLLAFLIGFGFIFWSYAWLPGQILNASRNLVAYAVDGLLPSWLAYVSPRFHTPVVSLVLMGGLSIVALAIYVFTPYFATLVGIFGFLLTFIVVSLSAVLLPYRRPEVFRGSPVAWRLGGLPVMSLVGALSLVACVIMQWACLNDPYSGISLDPSTLEQGILGFGMFLLNVGIFLSGLVIYALARWWRRRQGIDLSLAYREIPVE</sequence>
<dbReference type="Gene3D" id="1.20.1740.10">
    <property type="entry name" value="Amino acid/polyamine transporter I"/>
    <property type="match status" value="1"/>
</dbReference>
<keyword evidence="4 5" id="KW-0472">Membrane</keyword>
<evidence type="ECO:0000313" key="6">
    <source>
        <dbReference type="EMBL" id="MCM8748184.1"/>
    </source>
</evidence>
<keyword evidence="3 5" id="KW-1133">Transmembrane helix</keyword>
<gene>
    <name evidence="6" type="ORF">NET02_03415</name>
</gene>
<evidence type="ECO:0000256" key="5">
    <source>
        <dbReference type="SAM" id="Phobius"/>
    </source>
</evidence>
<evidence type="ECO:0000256" key="3">
    <source>
        <dbReference type="ARBA" id="ARBA00022989"/>
    </source>
</evidence>
<dbReference type="AlphaFoldDB" id="A0AA42BA71"/>
<evidence type="ECO:0000313" key="7">
    <source>
        <dbReference type="Proteomes" id="UP001165306"/>
    </source>
</evidence>
<keyword evidence="7" id="KW-1185">Reference proteome</keyword>
<name>A0AA42BA71_9BACT</name>
<evidence type="ECO:0000256" key="2">
    <source>
        <dbReference type="ARBA" id="ARBA00022692"/>
    </source>
</evidence>
<dbReference type="RefSeq" id="WP_284055968.1">
    <property type="nucleotide sequence ID" value="NZ_JAMSLR010000002.1"/>
</dbReference>
<comment type="subcellular location">
    <subcellularLocation>
        <location evidence="1">Membrane</location>
        <topology evidence="1">Multi-pass membrane protein</topology>
    </subcellularLocation>
</comment>
<evidence type="ECO:0000256" key="4">
    <source>
        <dbReference type="ARBA" id="ARBA00023136"/>
    </source>
</evidence>
<comment type="caution">
    <text evidence="6">The sequence shown here is derived from an EMBL/GenBank/DDBJ whole genome shotgun (WGS) entry which is preliminary data.</text>
</comment>
<evidence type="ECO:0000256" key="1">
    <source>
        <dbReference type="ARBA" id="ARBA00004141"/>
    </source>
</evidence>
<feature type="transmembrane region" description="Helical" evidence="5">
    <location>
        <begin position="68"/>
        <end position="88"/>
    </location>
</feature>
<feature type="transmembrane region" description="Helical" evidence="5">
    <location>
        <begin position="44"/>
        <end position="61"/>
    </location>
</feature>
<proteinExistence type="predicted"/>
<dbReference type="EMBL" id="JAMSLR010000002">
    <property type="protein sequence ID" value="MCM8748184.1"/>
    <property type="molecule type" value="Genomic_DNA"/>
</dbReference>
<feature type="transmembrane region" description="Helical" evidence="5">
    <location>
        <begin position="94"/>
        <end position="116"/>
    </location>
</feature>
<feature type="transmembrane region" description="Helical" evidence="5">
    <location>
        <begin position="7"/>
        <end position="32"/>
    </location>
</feature>
<feature type="transmembrane region" description="Helical" evidence="5">
    <location>
        <begin position="174"/>
        <end position="197"/>
    </location>
</feature>
<feature type="transmembrane region" description="Helical" evidence="5">
    <location>
        <begin position="128"/>
        <end position="154"/>
    </location>
</feature>